<keyword evidence="3" id="KW-1185">Reference proteome</keyword>
<dbReference type="PANTHER" id="PTHR11697:SF230">
    <property type="entry name" value="ZINC FINGER, MYM DOMAIN CONTAINING 1"/>
    <property type="match status" value="1"/>
</dbReference>
<name>A0A1Q3BGW8_CEPFO</name>
<dbReference type="AlphaFoldDB" id="A0A1Q3BGW8"/>
<dbReference type="InParanoid" id="A0A1Q3BGW8"/>
<dbReference type="Proteomes" id="UP000187406">
    <property type="component" value="Unassembled WGS sequence"/>
</dbReference>
<dbReference type="PANTHER" id="PTHR11697">
    <property type="entry name" value="GENERAL TRANSCRIPTION FACTOR 2-RELATED ZINC FINGER PROTEIN"/>
    <property type="match status" value="1"/>
</dbReference>
<dbReference type="InterPro" id="IPR025398">
    <property type="entry name" value="DUF4371"/>
</dbReference>
<comment type="caution">
    <text evidence="2">The sequence shown here is derived from an EMBL/GenBank/DDBJ whole genome shotgun (WGS) entry which is preliminary data.</text>
</comment>
<evidence type="ECO:0000259" key="1">
    <source>
        <dbReference type="Pfam" id="PF14291"/>
    </source>
</evidence>
<dbReference type="STRING" id="3775.A0A1Q3BGW8"/>
<dbReference type="EMBL" id="BDDD01000524">
    <property type="protein sequence ID" value="GAV67124.1"/>
    <property type="molecule type" value="Genomic_DNA"/>
</dbReference>
<organism evidence="2 3">
    <name type="scientific">Cephalotus follicularis</name>
    <name type="common">Albany pitcher plant</name>
    <dbReference type="NCBI Taxonomy" id="3775"/>
    <lineage>
        <taxon>Eukaryota</taxon>
        <taxon>Viridiplantae</taxon>
        <taxon>Streptophyta</taxon>
        <taxon>Embryophyta</taxon>
        <taxon>Tracheophyta</taxon>
        <taxon>Spermatophyta</taxon>
        <taxon>Magnoliopsida</taxon>
        <taxon>eudicotyledons</taxon>
        <taxon>Gunneridae</taxon>
        <taxon>Pentapetalae</taxon>
        <taxon>rosids</taxon>
        <taxon>fabids</taxon>
        <taxon>Oxalidales</taxon>
        <taxon>Cephalotaceae</taxon>
        <taxon>Cephalotus</taxon>
    </lineage>
</organism>
<gene>
    <name evidence="2" type="ORF">CFOL_v3_10633</name>
</gene>
<protein>
    <submittedName>
        <fullName evidence="2">DUF4371 domain-containing protein</fullName>
    </submittedName>
</protein>
<dbReference type="OrthoDB" id="6778351at2759"/>
<dbReference type="Pfam" id="PF14291">
    <property type="entry name" value="DUF4371"/>
    <property type="match status" value="1"/>
</dbReference>
<dbReference type="InterPro" id="IPR055298">
    <property type="entry name" value="AtLOH3-like"/>
</dbReference>
<feature type="domain" description="DUF4371" evidence="1">
    <location>
        <begin position="1"/>
        <end position="55"/>
    </location>
</feature>
<evidence type="ECO:0000313" key="2">
    <source>
        <dbReference type="EMBL" id="GAV67124.1"/>
    </source>
</evidence>
<sequence>MTVALHFVNREGCVIERFIGIVHVSSTTSLSLKITIEALFSKYGLSLSSIRGQRKEHDIVNSIKLVNTSKQRLKDIRENCWDSLLDEVSLFCNEQNIIVPNMDDMWVPLGWSRRRVQGLTNSNYYCIDVFYTVIDMQLLDLNNRFTEINTKLLLCMVCLNPINHFLAFNTDDLVSFAKFLLEMNCCESVSS</sequence>
<evidence type="ECO:0000313" key="3">
    <source>
        <dbReference type="Proteomes" id="UP000187406"/>
    </source>
</evidence>
<proteinExistence type="predicted"/>
<reference evidence="3" key="1">
    <citation type="submission" date="2016-04" db="EMBL/GenBank/DDBJ databases">
        <title>Cephalotus genome sequencing.</title>
        <authorList>
            <person name="Fukushima K."/>
            <person name="Hasebe M."/>
            <person name="Fang X."/>
        </authorList>
    </citation>
    <scope>NUCLEOTIDE SEQUENCE [LARGE SCALE GENOMIC DNA]</scope>
    <source>
        <strain evidence="3">cv. St1</strain>
    </source>
</reference>
<accession>A0A1Q3BGW8</accession>